<evidence type="ECO:0000313" key="8">
    <source>
        <dbReference type="EMBL" id="ABZ97644.1"/>
    </source>
</evidence>
<evidence type="ECO:0000256" key="5">
    <source>
        <dbReference type="ARBA" id="ARBA00023136"/>
    </source>
</evidence>
<protein>
    <submittedName>
        <fullName evidence="8">Putative ribonuclease BN putative membrane protein</fullName>
        <ecNumber evidence="8">3.1.-.-</ecNumber>
    </submittedName>
</protein>
<keyword evidence="3 6" id="KW-0812">Transmembrane</keyword>
<organism evidence="8 9">
    <name type="scientific">Leptospira biflexa serovar Patoc (strain Patoc 1 / ATCC 23582 / Paris)</name>
    <dbReference type="NCBI Taxonomy" id="456481"/>
    <lineage>
        <taxon>Bacteria</taxon>
        <taxon>Pseudomonadati</taxon>
        <taxon>Spirochaetota</taxon>
        <taxon>Spirochaetia</taxon>
        <taxon>Leptospirales</taxon>
        <taxon>Leptospiraceae</taxon>
        <taxon>Leptospira</taxon>
    </lineage>
</organism>
<feature type="transmembrane region" description="Helical" evidence="6">
    <location>
        <begin position="157"/>
        <end position="174"/>
    </location>
</feature>
<sequence>MSESMKPPLLVRLTTIPEGPGWKRRLIIGIRVLLVSVHRFMKDDCLIIGSSLAYTTIVTLIPTLTVALALITVASGIHTRQAEMVDEINSYLLRNNIQFDITPYLETLSDIISTATQIGAVGFVVFIFSATAVLRSLEKAFHIIWNIDLHRNFINKFVFYFFLISFGPLLFVVGKNITDTISDSVRSPHLKSIVATKHGEIWVAGEKGNIGAMRELNKSISFIPEASIDFENMLCIDTESVETGTCKKPNIRKENFFRIRSVGNDLFTISEEGTFLYSNDLGNHWKVHSLKGINVSDFGAIDFDTLFILTQDTRTLRYDLGKPFKEIKRFHDEGITPIRVRFFSEKDGFILDREGRLWKTSDGGTSFFPQEISQKPLNDISFLNRSIGFLVGDSGAIFKTTDGGYTWTDLSHRKYSYERVWVFVSPKKQDYDIFVLTSLGDILLSEDEGENWSVAYKGKAGMILDMLLLSKKKTSVEVDQSSKDTVAKETSSLSSITGEESIEIENQNEAESPNEGMLGIIGVGEFNKIIRVEDNGSGQTIWKKYQGGKRFFSLYSIFQILLPLLSLWLFFLLIFNIIPNTKVPIKASSIGAAVTGLILILFFWGFINIYLTSFTEKTMLVYKALAAIPIALLAIYSIALIILYGAEVTATLQFPDRYLLPKHPFDDIDSTLSYEFYKILQVLALTYTHQENKGELIKLTQLRKSLLLSEKELSQILDKLTDSKLIQITEDKRLTPMKLKEQVDLVSVYESTSSFKLGAPKERASLSPKLNESLSKLEDKWKEELKRTSFSEWV</sequence>
<evidence type="ECO:0000256" key="3">
    <source>
        <dbReference type="ARBA" id="ARBA00022692"/>
    </source>
</evidence>
<evidence type="ECO:0000256" key="2">
    <source>
        <dbReference type="ARBA" id="ARBA00022475"/>
    </source>
</evidence>
<evidence type="ECO:0000256" key="6">
    <source>
        <dbReference type="SAM" id="Phobius"/>
    </source>
</evidence>
<dbReference type="InterPro" id="IPR017039">
    <property type="entry name" value="Virul_fac_BrkB"/>
</dbReference>
<feature type="transmembrane region" description="Helical" evidence="6">
    <location>
        <begin position="52"/>
        <end position="74"/>
    </location>
</feature>
<reference evidence="8 9" key="1">
    <citation type="journal article" date="2008" name="PLoS ONE">
        <title>Genome sequence of the saprophyte Leptospira biflexa provides insights into the evolution of Leptospira and the pathogenesis of leptospirosis.</title>
        <authorList>
            <person name="Picardeau M."/>
            <person name="Bulach D.M."/>
            <person name="Bouchier C."/>
            <person name="Zuerner R.L."/>
            <person name="Zidane N."/>
            <person name="Wilson P.J."/>
            <person name="Creno S."/>
            <person name="Kuczek E.S."/>
            <person name="Bommezzadri S."/>
            <person name="Davis J.C."/>
            <person name="McGrath A."/>
            <person name="Johnson M.J."/>
            <person name="Boursaux-Eude C."/>
            <person name="Seemann T."/>
            <person name="Rouy Z."/>
            <person name="Coppel R.L."/>
            <person name="Rood J.I."/>
            <person name="Lajus A."/>
            <person name="Davies J.K."/>
            <person name="Medigue C."/>
            <person name="Adler B."/>
        </authorList>
    </citation>
    <scope>NUCLEOTIDE SEQUENCE [LARGE SCALE GENOMIC DNA]</scope>
    <source>
        <strain evidence="9">Patoc 1 / ATCC 23582 / Paris</strain>
    </source>
</reference>
<dbReference type="Proteomes" id="UP000001847">
    <property type="component" value="Chromosome I"/>
</dbReference>
<dbReference type="HOGENOM" id="CLU_371240_0_0_12"/>
<dbReference type="EC" id="3.1.-.-" evidence="8"/>
<dbReference type="RefSeq" id="WP_012388523.1">
    <property type="nucleotide sequence ID" value="NC_010602.1"/>
</dbReference>
<feature type="domain" description="Photosynthesis system II assembly factor Ycf48/Hcf136-like" evidence="7">
    <location>
        <begin position="375"/>
        <end position="453"/>
    </location>
</feature>
<dbReference type="Pfam" id="PF03631">
    <property type="entry name" value="Virul_fac_BrkB"/>
    <property type="match status" value="2"/>
</dbReference>
<dbReference type="InterPro" id="IPR015943">
    <property type="entry name" value="WD40/YVTN_repeat-like_dom_sf"/>
</dbReference>
<dbReference type="BioCyc" id="LBIF456481:LEPBI_RS07565-MONOMER"/>
<keyword evidence="8" id="KW-0378">Hydrolase</keyword>
<dbReference type="AlphaFoldDB" id="B0SQI6"/>
<dbReference type="EMBL" id="CP000786">
    <property type="protein sequence ID" value="ABZ97644.1"/>
    <property type="molecule type" value="Genomic_DNA"/>
</dbReference>
<dbReference type="SUPFAM" id="SSF110296">
    <property type="entry name" value="Oligoxyloglucan reducing end-specific cellobiohydrolase"/>
    <property type="match status" value="1"/>
</dbReference>
<evidence type="ECO:0000259" key="7">
    <source>
        <dbReference type="Pfam" id="PF14870"/>
    </source>
</evidence>
<evidence type="ECO:0000256" key="1">
    <source>
        <dbReference type="ARBA" id="ARBA00004651"/>
    </source>
</evidence>
<name>B0SQI6_LEPBP</name>
<dbReference type="STRING" id="456481.LEPBI_I1537"/>
<feature type="transmembrane region" description="Helical" evidence="6">
    <location>
        <begin position="590"/>
        <end position="612"/>
    </location>
</feature>
<feature type="transmembrane region" description="Helical" evidence="6">
    <location>
        <begin position="118"/>
        <end position="137"/>
    </location>
</feature>
<dbReference type="GO" id="GO:0005886">
    <property type="term" value="C:plasma membrane"/>
    <property type="evidence" value="ECO:0007669"/>
    <property type="project" value="UniProtKB-SubCell"/>
</dbReference>
<comment type="subcellular location">
    <subcellularLocation>
        <location evidence="1">Cell membrane</location>
        <topology evidence="1">Multi-pass membrane protein</topology>
    </subcellularLocation>
</comment>
<dbReference type="OrthoDB" id="9767885at2"/>
<feature type="transmembrane region" description="Helical" evidence="6">
    <location>
        <begin position="552"/>
        <end position="578"/>
    </location>
</feature>
<evidence type="ECO:0000256" key="4">
    <source>
        <dbReference type="ARBA" id="ARBA00022989"/>
    </source>
</evidence>
<dbReference type="PANTHER" id="PTHR30213">
    <property type="entry name" value="INNER MEMBRANE PROTEIN YHJD"/>
    <property type="match status" value="1"/>
</dbReference>
<dbReference type="GO" id="GO:0016787">
    <property type="term" value="F:hydrolase activity"/>
    <property type="evidence" value="ECO:0007669"/>
    <property type="project" value="UniProtKB-KW"/>
</dbReference>
<dbReference type="InterPro" id="IPR028203">
    <property type="entry name" value="PSII_CF48-like_dom"/>
</dbReference>
<proteinExistence type="predicted"/>
<keyword evidence="9" id="KW-1185">Reference proteome</keyword>
<feature type="transmembrane region" description="Helical" evidence="6">
    <location>
        <begin position="624"/>
        <end position="646"/>
    </location>
</feature>
<keyword evidence="2" id="KW-1003">Cell membrane</keyword>
<dbReference type="Pfam" id="PF14870">
    <property type="entry name" value="PSII_BNR"/>
    <property type="match status" value="1"/>
</dbReference>
<evidence type="ECO:0000313" key="9">
    <source>
        <dbReference type="Proteomes" id="UP000001847"/>
    </source>
</evidence>
<accession>B0SQI6</accession>
<gene>
    <name evidence="8" type="ordered locus">LEPBI_I1537</name>
</gene>
<dbReference type="Gene3D" id="2.130.10.10">
    <property type="entry name" value="YVTN repeat-like/Quinoprotein amine dehydrogenase"/>
    <property type="match status" value="1"/>
</dbReference>
<keyword evidence="4 6" id="KW-1133">Transmembrane helix</keyword>
<dbReference type="PANTHER" id="PTHR30213:SF0">
    <property type="entry name" value="UPF0761 MEMBRANE PROTEIN YIHY"/>
    <property type="match status" value="1"/>
</dbReference>
<keyword evidence="5 6" id="KW-0472">Membrane</keyword>
<dbReference type="KEGG" id="lbi:LEPBI_I1537"/>